<comment type="caution">
    <text evidence="2">The sequence shown here is derived from an EMBL/GenBank/DDBJ whole genome shotgun (WGS) entry which is preliminary data.</text>
</comment>
<evidence type="ECO:0000313" key="3">
    <source>
        <dbReference type="Proteomes" id="UP000823405"/>
    </source>
</evidence>
<name>A0A9P6R8X1_9FUNG</name>
<dbReference type="AlphaFoldDB" id="A0A9P6R8X1"/>
<feature type="compositionally biased region" description="Low complexity" evidence="1">
    <location>
        <begin position="75"/>
        <end position="88"/>
    </location>
</feature>
<evidence type="ECO:0000313" key="2">
    <source>
        <dbReference type="EMBL" id="KAG0312286.1"/>
    </source>
</evidence>
<reference evidence="2" key="1">
    <citation type="journal article" date="2020" name="Fungal Divers.">
        <title>Resolving the Mortierellaceae phylogeny through synthesis of multi-gene phylogenetics and phylogenomics.</title>
        <authorList>
            <person name="Vandepol N."/>
            <person name="Liber J."/>
            <person name="Desiro A."/>
            <person name="Na H."/>
            <person name="Kennedy M."/>
            <person name="Barry K."/>
            <person name="Grigoriev I.V."/>
            <person name="Miller A.N."/>
            <person name="O'Donnell K."/>
            <person name="Stajich J.E."/>
            <person name="Bonito G."/>
        </authorList>
    </citation>
    <scope>NUCLEOTIDE SEQUENCE</scope>
    <source>
        <strain evidence="2">NVP60</strain>
    </source>
</reference>
<dbReference type="OrthoDB" id="2435622at2759"/>
<keyword evidence="3" id="KW-1185">Reference proteome</keyword>
<dbReference type="Proteomes" id="UP000823405">
    <property type="component" value="Unassembled WGS sequence"/>
</dbReference>
<feature type="compositionally biased region" description="Acidic residues" evidence="1">
    <location>
        <begin position="59"/>
        <end position="71"/>
    </location>
</feature>
<gene>
    <name evidence="2" type="ORF">BGZ97_011308</name>
</gene>
<accession>A0A9P6R8X1</accession>
<sequence>MPLNGNNDRRSSISGRSMDEMEVVIASSSRNAQGALSSSSVHPFHQPHNANRYENGGCDNDDDNDAEDENDSIEKATSSATASKTKSSLGQGYDISTMFQVGPLPTPLTPMA</sequence>
<evidence type="ECO:0000256" key="1">
    <source>
        <dbReference type="SAM" id="MobiDB-lite"/>
    </source>
</evidence>
<organism evidence="2 3">
    <name type="scientific">Linnemannia gamsii</name>
    <dbReference type="NCBI Taxonomy" id="64522"/>
    <lineage>
        <taxon>Eukaryota</taxon>
        <taxon>Fungi</taxon>
        <taxon>Fungi incertae sedis</taxon>
        <taxon>Mucoromycota</taxon>
        <taxon>Mortierellomycotina</taxon>
        <taxon>Mortierellomycetes</taxon>
        <taxon>Mortierellales</taxon>
        <taxon>Mortierellaceae</taxon>
        <taxon>Linnemannia</taxon>
    </lineage>
</organism>
<feature type="region of interest" description="Disordered" evidence="1">
    <location>
        <begin position="1"/>
        <end position="112"/>
    </location>
</feature>
<protein>
    <submittedName>
        <fullName evidence="2">Uncharacterized protein</fullName>
    </submittedName>
</protein>
<feature type="compositionally biased region" description="Polar residues" evidence="1">
    <location>
        <begin position="26"/>
        <end position="41"/>
    </location>
</feature>
<dbReference type="EMBL" id="JAAAIN010000629">
    <property type="protein sequence ID" value="KAG0312286.1"/>
    <property type="molecule type" value="Genomic_DNA"/>
</dbReference>
<proteinExistence type="predicted"/>